<keyword evidence="3 6" id="KW-0812">Transmembrane</keyword>
<feature type="transmembrane region" description="Helical" evidence="6">
    <location>
        <begin position="299"/>
        <end position="321"/>
    </location>
</feature>
<accession>A0A3S4RM32</accession>
<keyword evidence="8" id="KW-1185">Reference proteome</keyword>
<dbReference type="InterPro" id="IPR005496">
    <property type="entry name" value="Integral_membrane_TerC"/>
</dbReference>
<evidence type="ECO:0000256" key="6">
    <source>
        <dbReference type="SAM" id="Phobius"/>
    </source>
</evidence>
<evidence type="ECO:0000313" key="7">
    <source>
        <dbReference type="EMBL" id="VEG51255.1"/>
    </source>
</evidence>
<dbReference type="KEGG" id="mauu:NCTC10437_00362"/>
<feature type="transmembrane region" description="Helical" evidence="6">
    <location>
        <begin position="134"/>
        <end position="151"/>
    </location>
</feature>
<feature type="transmembrane region" description="Helical" evidence="6">
    <location>
        <begin position="229"/>
        <end position="250"/>
    </location>
</feature>
<dbReference type="InterPro" id="IPR022369">
    <property type="entry name" value="Integral_membrane_TerC_rswitch"/>
</dbReference>
<protein>
    <submittedName>
        <fullName evidence="7">TerC family integral membrane protein</fullName>
    </submittedName>
</protein>
<dbReference type="PANTHER" id="PTHR30238">
    <property type="entry name" value="MEMBRANE BOUND PREDICTED REDOX MODULATOR"/>
    <property type="match status" value="1"/>
</dbReference>
<dbReference type="STRING" id="1791.GCA_001049355_02594"/>
<feature type="transmembrane region" description="Helical" evidence="6">
    <location>
        <begin position="81"/>
        <end position="99"/>
    </location>
</feature>
<feature type="transmembrane region" description="Helical" evidence="6">
    <location>
        <begin position="6"/>
        <end position="30"/>
    </location>
</feature>
<organism evidence="7 8">
    <name type="scientific">Mycolicibacterium aurum</name>
    <name type="common">Mycobacterium aurum</name>
    <dbReference type="NCBI Taxonomy" id="1791"/>
    <lineage>
        <taxon>Bacteria</taxon>
        <taxon>Bacillati</taxon>
        <taxon>Actinomycetota</taxon>
        <taxon>Actinomycetes</taxon>
        <taxon>Mycobacteriales</taxon>
        <taxon>Mycobacteriaceae</taxon>
        <taxon>Mycolicibacterium</taxon>
    </lineage>
</organism>
<proteinExistence type="inferred from homology"/>
<feature type="transmembrane region" description="Helical" evidence="6">
    <location>
        <begin position="106"/>
        <end position="128"/>
    </location>
</feature>
<name>A0A3S4RM32_MYCAU</name>
<dbReference type="GO" id="GO:0016020">
    <property type="term" value="C:membrane"/>
    <property type="evidence" value="ECO:0007669"/>
    <property type="project" value="UniProtKB-SubCell"/>
</dbReference>
<feature type="transmembrane region" description="Helical" evidence="6">
    <location>
        <begin position="257"/>
        <end position="279"/>
    </location>
</feature>
<gene>
    <name evidence="7" type="primary">alx_1</name>
    <name evidence="7" type="ORF">NCTC10437_00362</name>
</gene>
<sequence length="330" mass="35951">MAGVDVSAVVWAVTCAVVIGLFVFDFVTNARVPHAPSFKESAAWSAIYIALAILFGLFVMWQWGSGYGGEYFAGYVTEKALSVDNLFVFTIIMSSFAVPREHQQRVLLIGIVMALAMRAVFIFIGAAAINAFSWVFYLFGIFLILTAVKLAREGGHEEEHEKERDSRIIALAKRFLPTTDEFDGAKLTTKIDGKRFVTPMLLALVAIGFTDILFALDSIPAIYGLTQEPYIVFAANAFALMGLRQLYFLIGGLLDRLVYLSFGLAFILAFIGVKLVLHALHENTLPFVNGGEHVAVPEISTALSLSVIGATLVITTVASLIRTRGRSPAA</sequence>
<keyword evidence="4 6" id="KW-1133">Transmembrane helix</keyword>
<dbReference type="NCBIfam" id="TIGR03718">
    <property type="entry name" value="R_switched_Alx"/>
    <property type="match status" value="1"/>
</dbReference>
<evidence type="ECO:0000256" key="5">
    <source>
        <dbReference type="ARBA" id="ARBA00023136"/>
    </source>
</evidence>
<comment type="subcellular location">
    <subcellularLocation>
        <location evidence="1">Membrane</location>
        <topology evidence="1">Multi-pass membrane protein</topology>
    </subcellularLocation>
</comment>
<dbReference type="AlphaFoldDB" id="A0A3S4RM32"/>
<evidence type="ECO:0000256" key="4">
    <source>
        <dbReference type="ARBA" id="ARBA00022989"/>
    </source>
</evidence>
<dbReference type="Proteomes" id="UP000279306">
    <property type="component" value="Chromosome"/>
</dbReference>
<keyword evidence="5 6" id="KW-0472">Membrane</keyword>
<reference evidence="7 8" key="1">
    <citation type="submission" date="2018-12" db="EMBL/GenBank/DDBJ databases">
        <authorList>
            <consortium name="Pathogen Informatics"/>
        </authorList>
    </citation>
    <scope>NUCLEOTIDE SEQUENCE [LARGE SCALE GENOMIC DNA]</scope>
    <source>
        <strain evidence="7 8">NCTC10437</strain>
    </source>
</reference>
<evidence type="ECO:0000313" key="8">
    <source>
        <dbReference type="Proteomes" id="UP000279306"/>
    </source>
</evidence>
<feature type="transmembrane region" description="Helical" evidence="6">
    <location>
        <begin position="42"/>
        <end position="61"/>
    </location>
</feature>
<dbReference type="EMBL" id="LR134356">
    <property type="protein sequence ID" value="VEG51255.1"/>
    <property type="molecule type" value="Genomic_DNA"/>
</dbReference>
<evidence type="ECO:0000256" key="2">
    <source>
        <dbReference type="ARBA" id="ARBA00007511"/>
    </source>
</evidence>
<evidence type="ECO:0000256" key="3">
    <source>
        <dbReference type="ARBA" id="ARBA00022692"/>
    </source>
</evidence>
<dbReference type="PANTHER" id="PTHR30238:SF0">
    <property type="entry name" value="THYLAKOID MEMBRANE PROTEIN TERC, CHLOROPLASTIC"/>
    <property type="match status" value="1"/>
</dbReference>
<dbReference type="Pfam" id="PF03741">
    <property type="entry name" value="TerC"/>
    <property type="match status" value="1"/>
</dbReference>
<evidence type="ECO:0000256" key="1">
    <source>
        <dbReference type="ARBA" id="ARBA00004141"/>
    </source>
</evidence>
<feature type="transmembrane region" description="Helical" evidence="6">
    <location>
        <begin position="200"/>
        <end position="223"/>
    </location>
</feature>
<comment type="similarity">
    <text evidence="2">Belongs to the TerC family.</text>
</comment>